<keyword evidence="6 8" id="KW-1133">Transmembrane helix</keyword>
<dbReference type="GO" id="GO:0005886">
    <property type="term" value="C:plasma membrane"/>
    <property type="evidence" value="ECO:0007669"/>
    <property type="project" value="TreeGrafter"/>
</dbReference>
<keyword evidence="4 8" id="KW-0812">Transmembrane</keyword>
<evidence type="ECO:0000256" key="1">
    <source>
        <dbReference type="ARBA" id="ARBA00004141"/>
    </source>
</evidence>
<protein>
    <recommendedName>
        <fullName evidence="3">Heme exporter protein C</fullName>
    </recommendedName>
</protein>
<dbReference type="GO" id="GO:0017004">
    <property type="term" value="P:cytochrome complex assembly"/>
    <property type="evidence" value="ECO:0007669"/>
    <property type="project" value="UniProtKB-KW"/>
</dbReference>
<evidence type="ECO:0000256" key="8">
    <source>
        <dbReference type="SAM" id="Phobius"/>
    </source>
</evidence>
<feature type="transmembrane region" description="Helical" evidence="8">
    <location>
        <begin position="49"/>
        <end position="72"/>
    </location>
</feature>
<gene>
    <name evidence="10" type="ORF">COY37_01500</name>
</gene>
<name>A0A2M7TA96_9ACTN</name>
<dbReference type="GO" id="GO:0020037">
    <property type="term" value="F:heme binding"/>
    <property type="evidence" value="ECO:0007669"/>
    <property type="project" value="InterPro"/>
</dbReference>
<dbReference type="Pfam" id="PF01578">
    <property type="entry name" value="Cytochrom_C_asm"/>
    <property type="match status" value="1"/>
</dbReference>
<evidence type="ECO:0000313" key="11">
    <source>
        <dbReference type="Proteomes" id="UP000230956"/>
    </source>
</evidence>
<evidence type="ECO:0000256" key="4">
    <source>
        <dbReference type="ARBA" id="ARBA00022692"/>
    </source>
</evidence>
<evidence type="ECO:0000259" key="9">
    <source>
        <dbReference type="Pfam" id="PF01578"/>
    </source>
</evidence>
<reference evidence="11" key="1">
    <citation type="submission" date="2017-09" db="EMBL/GenBank/DDBJ databases">
        <title>Depth-based differentiation of microbial function through sediment-hosted aquifers and enrichment of novel symbionts in the deep terrestrial subsurface.</title>
        <authorList>
            <person name="Probst A.J."/>
            <person name="Ladd B."/>
            <person name="Jarett J.K."/>
            <person name="Geller-Mcgrath D.E."/>
            <person name="Sieber C.M.K."/>
            <person name="Emerson J.B."/>
            <person name="Anantharaman K."/>
            <person name="Thomas B.C."/>
            <person name="Malmstrom R."/>
            <person name="Stieglmeier M."/>
            <person name="Klingl A."/>
            <person name="Woyke T."/>
            <person name="Ryan C.M."/>
            <person name="Banfield J.F."/>
        </authorList>
    </citation>
    <scope>NUCLEOTIDE SEQUENCE [LARGE SCALE GENOMIC DNA]</scope>
</reference>
<dbReference type="InterPro" id="IPR045062">
    <property type="entry name" value="Cyt_c_biogenesis_CcsA/CcmC"/>
</dbReference>
<comment type="caution">
    <text evidence="10">The sequence shown here is derived from an EMBL/GenBank/DDBJ whole genome shotgun (WGS) entry which is preliminary data.</text>
</comment>
<dbReference type="AlphaFoldDB" id="A0A2M7TA96"/>
<evidence type="ECO:0000256" key="5">
    <source>
        <dbReference type="ARBA" id="ARBA00022748"/>
    </source>
</evidence>
<comment type="subcellular location">
    <subcellularLocation>
        <location evidence="1">Membrane</location>
        <topology evidence="1">Multi-pass membrane protein</topology>
    </subcellularLocation>
</comment>
<comment type="similarity">
    <text evidence="2">Belongs to the CcmC/CycZ/HelC family.</text>
</comment>
<dbReference type="PANTHER" id="PTHR30071">
    <property type="entry name" value="HEME EXPORTER PROTEIN C"/>
    <property type="match status" value="1"/>
</dbReference>
<dbReference type="InterPro" id="IPR002541">
    <property type="entry name" value="Cyt_c_assembly"/>
</dbReference>
<keyword evidence="7 8" id="KW-0472">Membrane</keyword>
<feature type="transmembrane region" description="Helical" evidence="8">
    <location>
        <begin position="119"/>
        <end position="135"/>
    </location>
</feature>
<evidence type="ECO:0000256" key="3">
    <source>
        <dbReference type="ARBA" id="ARBA00016463"/>
    </source>
</evidence>
<feature type="transmembrane region" description="Helical" evidence="8">
    <location>
        <begin position="79"/>
        <end position="99"/>
    </location>
</feature>
<evidence type="ECO:0000256" key="2">
    <source>
        <dbReference type="ARBA" id="ARBA00005840"/>
    </source>
</evidence>
<proteinExistence type="inferred from homology"/>
<feature type="domain" description="Cytochrome c assembly protein" evidence="9">
    <location>
        <begin position="16"/>
        <end position="171"/>
    </location>
</feature>
<sequence length="230" mass="25689">MIMKKAITILLGIGSVLLLTGIAYAFLVAPIAVDPNTGKEVFHQKILYFHVPVAETSLVSFILAAVFGALFLYKRERKYDFLSLAAVELGFMYGLLVEMTGMMWDKAAWGVWWQWEPRLTTYLILMLMYSGYFVMRSSIGEDSTKARFGAVYAIIAAVNVPLTFFAIRLIPSIHPILFDSSGAGLEGPLLVAFLVSMFGMTFFYVSLLLTRYQMFGVSEELDILKNQIGG</sequence>
<accession>A0A2M7TA96</accession>
<dbReference type="Proteomes" id="UP000230956">
    <property type="component" value="Unassembled WGS sequence"/>
</dbReference>
<organism evidence="10 11">
    <name type="scientific">Candidatus Aquicultor secundus</name>
    <dbReference type="NCBI Taxonomy" id="1973895"/>
    <lineage>
        <taxon>Bacteria</taxon>
        <taxon>Bacillati</taxon>
        <taxon>Actinomycetota</taxon>
        <taxon>Candidatus Aquicultoria</taxon>
        <taxon>Candidatus Aquicultorales</taxon>
        <taxon>Candidatus Aquicultoraceae</taxon>
        <taxon>Candidatus Aquicultor</taxon>
    </lineage>
</organism>
<evidence type="ECO:0000313" key="10">
    <source>
        <dbReference type="EMBL" id="PIZ41879.1"/>
    </source>
</evidence>
<dbReference type="EMBL" id="PFNG01000038">
    <property type="protein sequence ID" value="PIZ41879.1"/>
    <property type="molecule type" value="Genomic_DNA"/>
</dbReference>
<feature type="transmembrane region" description="Helical" evidence="8">
    <location>
        <begin position="190"/>
        <end position="209"/>
    </location>
</feature>
<feature type="transmembrane region" description="Helical" evidence="8">
    <location>
        <begin position="147"/>
        <end position="170"/>
    </location>
</feature>
<evidence type="ECO:0000256" key="7">
    <source>
        <dbReference type="ARBA" id="ARBA00023136"/>
    </source>
</evidence>
<dbReference type="InterPro" id="IPR003557">
    <property type="entry name" value="Cyt_c_biogenesis_CcmC"/>
</dbReference>
<keyword evidence="5" id="KW-0201">Cytochrome c-type biogenesis</keyword>
<evidence type="ECO:0000256" key="6">
    <source>
        <dbReference type="ARBA" id="ARBA00022989"/>
    </source>
</evidence>
<dbReference type="PANTHER" id="PTHR30071:SF1">
    <property type="entry name" value="CYTOCHROME B_B6 PROTEIN-RELATED"/>
    <property type="match status" value="1"/>
</dbReference>
<dbReference type="GO" id="GO:0015232">
    <property type="term" value="F:heme transmembrane transporter activity"/>
    <property type="evidence" value="ECO:0007669"/>
    <property type="project" value="InterPro"/>
</dbReference>
<dbReference type="PRINTS" id="PR01386">
    <property type="entry name" value="CCMCBIOGNSIS"/>
</dbReference>